<sequence length="295" mass="32275">METFTRVVEAGSFKRAAETLRVLPSAVTKTIKDLEAHLGVQLLNRTTRAISITDAGLRYYDSCKAILRDVQAAEGTVAGQSGMIRGAIRIGTTPSLARHFIIPALPRFTARYPGIDIDLHLSDAVVDLVQEGIDCVIRAGEPQPSSLIVRRLGNFHWYVCGSPDYLERHGEPVSTADLRGHVAVGYAGSRTGRSTNWTFREGEEVTSVSMKQHVTVNDTDAYIAAGLAGLGLIRTASYTVHKPLSDGRLIRLLPDLEASTDPLSVLYPQSRHLSPAIRAFIDWCIEIIGQEAKNW</sequence>
<dbReference type="GO" id="GO:0043565">
    <property type="term" value="F:sequence-specific DNA binding"/>
    <property type="evidence" value="ECO:0007669"/>
    <property type="project" value="TreeGrafter"/>
</dbReference>
<dbReference type="GO" id="GO:0003700">
    <property type="term" value="F:DNA-binding transcription factor activity"/>
    <property type="evidence" value="ECO:0007669"/>
    <property type="project" value="InterPro"/>
</dbReference>
<dbReference type="Pfam" id="PF00126">
    <property type="entry name" value="HTH_1"/>
    <property type="match status" value="1"/>
</dbReference>
<evidence type="ECO:0000256" key="4">
    <source>
        <dbReference type="ARBA" id="ARBA00023163"/>
    </source>
</evidence>
<dbReference type="Proteomes" id="UP000646478">
    <property type="component" value="Unassembled WGS sequence"/>
</dbReference>
<dbReference type="CDD" id="cd08472">
    <property type="entry name" value="PBP2_CrgA_like_3"/>
    <property type="match status" value="1"/>
</dbReference>
<evidence type="ECO:0000256" key="3">
    <source>
        <dbReference type="ARBA" id="ARBA00023125"/>
    </source>
</evidence>
<dbReference type="Pfam" id="PF03466">
    <property type="entry name" value="LysR_substrate"/>
    <property type="match status" value="1"/>
</dbReference>
<evidence type="ECO:0000259" key="5">
    <source>
        <dbReference type="PROSITE" id="PS50931"/>
    </source>
</evidence>
<dbReference type="PROSITE" id="PS50931">
    <property type="entry name" value="HTH_LYSR"/>
    <property type="match status" value="1"/>
</dbReference>
<keyword evidence="2" id="KW-0805">Transcription regulation</keyword>
<dbReference type="PANTHER" id="PTHR30537:SF72">
    <property type="entry name" value="LYSR FAMILY TRANSCRIPTIONAL REGULATOR"/>
    <property type="match status" value="1"/>
</dbReference>
<evidence type="ECO:0000256" key="1">
    <source>
        <dbReference type="ARBA" id="ARBA00009437"/>
    </source>
</evidence>
<dbReference type="SUPFAM" id="SSF46785">
    <property type="entry name" value="Winged helix' DNA-binding domain"/>
    <property type="match status" value="1"/>
</dbReference>
<keyword evidence="7" id="KW-1185">Reference proteome</keyword>
<dbReference type="InterPro" id="IPR036390">
    <property type="entry name" value="WH_DNA-bd_sf"/>
</dbReference>
<evidence type="ECO:0000313" key="7">
    <source>
        <dbReference type="Proteomes" id="UP000646478"/>
    </source>
</evidence>
<dbReference type="InterPro" id="IPR005119">
    <property type="entry name" value="LysR_subst-bd"/>
</dbReference>
<comment type="caution">
    <text evidence="6">The sequence shown here is derived from an EMBL/GenBank/DDBJ whole genome shotgun (WGS) entry which is preliminary data.</text>
</comment>
<gene>
    <name evidence="6" type="ORF">GCM10011491_46070</name>
</gene>
<keyword evidence="4" id="KW-0804">Transcription</keyword>
<dbReference type="Gene3D" id="3.40.190.290">
    <property type="match status" value="1"/>
</dbReference>
<protein>
    <submittedName>
        <fullName evidence="6">Transcriptional regulator</fullName>
    </submittedName>
</protein>
<proteinExistence type="inferred from homology"/>
<evidence type="ECO:0000256" key="2">
    <source>
        <dbReference type="ARBA" id="ARBA00023015"/>
    </source>
</evidence>
<keyword evidence="3" id="KW-0238">DNA-binding</keyword>
<dbReference type="FunFam" id="1.10.10.10:FF:000001">
    <property type="entry name" value="LysR family transcriptional regulator"/>
    <property type="match status" value="1"/>
</dbReference>
<evidence type="ECO:0000313" key="6">
    <source>
        <dbReference type="EMBL" id="GGB13113.1"/>
    </source>
</evidence>
<dbReference type="InterPro" id="IPR036388">
    <property type="entry name" value="WH-like_DNA-bd_sf"/>
</dbReference>
<reference evidence="6" key="1">
    <citation type="journal article" date="2014" name="Int. J. Syst. Evol. Microbiol.">
        <title>Complete genome sequence of Corynebacterium casei LMG S-19264T (=DSM 44701T), isolated from a smear-ripened cheese.</title>
        <authorList>
            <consortium name="US DOE Joint Genome Institute (JGI-PGF)"/>
            <person name="Walter F."/>
            <person name="Albersmeier A."/>
            <person name="Kalinowski J."/>
            <person name="Ruckert C."/>
        </authorList>
    </citation>
    <scope>NUCLEOTIDE SEQUENCE</scope>
    <source>
        <strain evidence="6">CGMCC 1.15082</strain>
    </source>
</reference>
<dbReference type="EMBL" id="BMHH01000045">
    <property type="protein sequence ID" value="GGB13113.1"/>
    <property type="molecule type" value="Genomic_DNA"/>
</dbReference>
<name>A0A916SS45_9HYPH</name>
<comment type="similarity">
    <text evidence="1">Belongs to the LysR transcriptional regulatory family.</text>
</comment>
<reference evidence="6" key="2">
    <citation type="submission" date="2020-09" db="EMBL/GenBank/DDBJ databases">
        <authorList>
            <person name="Sun Q."/>
            <person name="Zhou Y."/>
        </authorList>
    </citation>
    <scope>NUCLEOTIDE SEQUENCE</scope>
    <source>
        <strain evidence="6">CGMCC 1.15082</strain>
    </source>
</reference>
<dbReference type="InterPro" id="IPR000847">
    <property type="entry name" value="LysR_HTH_N"/>
</dbReference>
<dbReference type="FunFam" id="3.40.190.290:FF:000001">
    <property type="entry name" value="Transcriptional regulator, LysR family"/>
    <property type="match status" value="1"/>
</dbReference>
<accession>A0A916SS45</accession>
<dbReference type="GO" id="GO:0006351">
    <property type="term" value="P:DNA-templated transcription"/>
    <property type="evidence" value="ECO:0007669"/>
    <property type="project" value="TreeGrafter"/>
</dbReference>
<dbReference type="SUPFAM" id="SSF53850">
    <property type="entry name" value="Periplasmic binding protein-like II"/>
    <property type="match status" value="1"/>
</dbReference>
<organism evidence="6 7">
    <name type="scientific">Brucella endophytica</name>
    <dbReference type="NCBI Taxonomy" id="1963359"/>
    <lineage>
        <taxon>Bacteria</taxon>
        <taxon>Pseudomonadati</taxon>
        <taxon>Pseudomonadota</taxon>
        <taxon>Alphaproteobacteria</taxon>
        <taxon>Hyphomicrobiales</taxon>
        <taxon>Brucellaceae</taxon>
        <taxon>Brucella/Ochrobactrum group</taxon>
        <taxon>Brucella</taxon>
    </lineage>
</organism>
<dbReference type="AlphaFoldDB" id="A0A916SS45"/>
<feature type="domain" description="HTH lysR-type" evidence="5">
    <location>
        <begin position="1"/>
        <end position="53"/>
    </location>
</feature>
<dbReference type="Gene3D" id="1.10.10.10">
    <property type="entry name" value="Winged helix-like DNA-binding domain superfamily/Winged helix DNA-binding domain"/>
    <property type="match status" value="1"/>
</dbReference>
<dbReference type="InterPro" id="IPR058163">
    <property type="entry name" value="LysR-type_TF_proteobact-type"/>
</dbReference>
<dbReference type="PANTHER" id="PTHR30537">
    <property type="entry name" value="HTH-TYPE TRANSCRIPTIONAL REGULATOR"/>
    <property type="match status" value="1"/>
</dbReference>